<dbReference type="EMBL" id="AOHW01000052">
    <property type="protein sequence ID" value="ELY36294.1"/>
    <property type="molecule type" value="Genomic_DNA"/>
</dbReference>
<dbReference type="PATRIC" id="fig|1114856.3.peg.4569"/>
<name>L9VGS9_9EURY</name>
<accession>L9VGS9</accession>
<gene>
    <name evidence="2" type="ORF">C496_22109</name>
</gene>
<dbReference type="Proteomes" id="UP000011599">
    <property type="component" value="Unassembled WGS sequence"/>
</dbReference>
<sequence>MAIHSALTDEIAVDFGEKGTLAGTALDVFAEEPLSADSPLLEHGNIIVTVHLGASTEAAQEMSKPRRP</sequence>
<reference evidence="2 3" key="1">
    <citation type="journal article" date="2014" name="PLoS Genet.">
        <title>Phylogenetically driven sequencing of extremely halophilic archaea reveals strategies for static and dynamic osmo-response.</title>
        <authorList>
            <person name="Becker E.A."/>
            <person name="Seitzer P.M."/>
            <person name="Tritt A."/>
            <person name="Larsen D."/>
            <person name="Krusor M."/>
            <person name="Yao A.I."/>
            <person name="Wu D."/>
            <person name="Madern D."/>
            <person name="Eisen J.A."/>
            <person name="Darling A.E."/>
            <person name="Facciotti M.T."/>
        </authorList>
    </citation>
    <scope>NUCLEOTIDE SEQUENCE [LARGE SCALE GENOMIC DNA]</scope>
    <source>
        <strain evidence="2 3">GA33</strain>
    </source>
</reference>
<dbReference type="STRING" id="1114856.GCA_000383975_01582"/>
<feature type="domain" description="D-isomer specific 2-hydroxyacid dehydrogenase NAD-binding" evidence="1">
    <location>
        <begin position="15"/>
        <end position="53"/>
    </location>
</feature>
<dbReference type="SUPFAM" id="SSF51735">
    <property type="entry name" value="NAD(P)-binding Rossmann-fold domains"/>
    <property type="match status" value="1"/>
</dbReference>
<evidence type="ECO:0000313" key="2">
    <source>
        <dbReference type="EMBL" id="ELY36294.1"/>
    </source>
</evidence>
<evidence type="ECO:0000259" key="1">
    <source>
        <dbReference type="Pfam" id="PF02826"/>
    </source>
</evidence>
<dbReference type="AlphaFoldDB" id="L9VGS9"/>
<organism evidence="2 3">
    <name type="scientific">Natronorubrum tibetense GA33</name>
    <dbReference type="NCBI Taxonomy" id="1114856"/>
    <lineage>
        <taxon>Archaea</taxon>
        <taxon>Methanobacteriati</taxon>
        <taxon>Methanobacteriota</taxon>
        <taxon>Stenosarchaea group</taxon>
        <taxon>Halobacteria</taxon>
        <taxon>Halobacteriales</taxon>
        <taxon>Natrialbaceae</taxon>
        <taxon>Natronorubrum</taxon>
    </lineage>
</organism>
<dbReference type="eggNOG" id="arCOG01754">
    <property type="taxonomic scope" value="Archaea"/>
</dbReference>
<proteinExistence type="predicted"/>
<evidence type="ECO:0000313" key="3">
    <source>
        <dbReference type="Proteomes" id="UP000011599"/>
    </source>
</evidence>
<dbReference type="Pfam" id="PF02826">
    <property type="entry name" value="2-Hacid_dh_C"/>
    <property type="match status" value="1"/>
</dbReference>
<protein>
    <submittedName>
        <fullName evidence="2">D-3-phosphoglycerate dehydrogenase</fullName>
    </submittedName>
</protein>
<dbReference type="InterPro" id="IPR006140">
    <property type="entry name" value="D-isomer_DH_NAD-bd"/>
</dbReference>
<comment type="caution">
    <text evidence="2">The sequence shown here is derived from an EMBL/GenBank/DDBJ whole genome shotgun (WGS) entry which is preliminary data.</text>
</comment>
<keyword evidence="3" id="KW-1185">Reference proteome</keyword>
<dbReference type="GO" id="GO:0051287">
    <property type="term" value="F:NAD binding"/>
    <property type="evidence" value="ECO:0007669"/>
    <property type="project" value="InterPro"/>
</dbReference>
<dbReference type="Gene3D" id="3.40.50.720">
    <property type="entry name" value="NAD(P)-binding Rossmann-like Domain"/>
    <property type="match status" value="1"/>
</dbReference>
<dbReference type="InterPro" id="IPR036291">
    <property type="entry name" value="NAD(P)-bd_dom_sf"/>
</dbReference>